<keyword evidence="11" id="KW-1185">Reference proteome</keyword>
<dbReference type="AlphaFoldDB" id="A0AAD9MZX7"/>
<evidence type="ECO:0000256" key="7">
    <source>
        <dbReference type="ARBA" id="ARBA00023128"/>
    </source>
</evidence>
<evidence type="ECO:0000256" key="2">
    <source>
        <dbReference type="ARBA" id="ARBA00005974"/>
    </source>
</evidence>
<comment type="subcellular location">
    <subcellularLocation>
        <location evidence="1 9">Mitochondrion membrane</location>
        <topology evidence="1 9">Multi-pass membrane protein</topology>
    </subcellularLocation>
</comment>
<keyword evidence="5" id="KW-0029">Amino-acid transport</keyword>
<organism evidence="10 11">
    <name type="scientific">Paralvinella palmiformis</name>
    <dbReference type="NCBI Taxonomy" id="53620"/>
    <lineage>
        <taxon>Eukaryota</taxon>
        <taxon>Metazoa</taxon>
        <taxon>Spiralia</taxon>
        <taxon>Lophotrochozoa</taxon>
        <taxon>Annelida</taxon>
        <taxon>Polychaeta</taxon>
        <taxon>Sedentaria</taxon>
        <taxon>Canalipalpata</taxon>
        <taxon>Terebellida</taxon>
        <taxon>Terebelliformia</taxon>
        <taxon>Alvinellidae</taxon>
        <taxon>Paralvinella</taxon>
    </lineage>
</organism>
<dbReference type="GO" id="GO:0015075">
    <property type="term" value="F:monoatomic ion transmembrane transporter activity"/>
    <property type="evidence" value="ECO:0007669"/>
    <property type="project" value="InterPro"/>
</dbReference>
<protein>
    <recommendedName>
        <fullName evidence="9">Sidoreflexin</fullName>
    </recommendedName>
</protein>
<dbReference type="PANTHER" id="PTHR11153:SF14">
    <property type="entry name" value="SIDEROFLEXIN-2"/>
    <property type="match status" value="1"/>
</dbReference>
<dbReference type="InterPro" id="IPR004686">
    <property type="entry name" value="Mtc"/>
</dbReference>
<evidence type="ECO:0000256" key="8">
    <source>
        <dbReference type="ARBA" id="ARBA00023136"/>
    </source>
</evidence>
<dbReference type="Pfam" id="PF03820">
    <property type="entry name" value="SFXNs"/>
    <property type="match status" value="1"/>
</dbReference>
<evidence type="ECO:0000256" key="9">
    <source>
        <dbReference type="RuleBase" id="RU362000"/>
    </source>
</evidence>
<feature type="transmembrane region" description="Helical" evidence="9">
    <location>
        <begin position="270"/>
        <end position="290"/>
    </location>
</feature>
<comment type="caution">
    <text evidence="10">The sequence shown here is derived from an EMBL/GenBank/DDBJ whole genome shotgun (WGS) entry which is preliminary data.</text>
</comment>
<dbReference type="Proteomes" id="UP001208570">
    <property type="component" value="Unassembled WGS sequence"/>
</dbReference>
<name>A0AAD9MZX7_9ANNE</name>
<feature type="transmembrane region" description="Helical" evidence="9">
    <location>
        <begin position="229"/>
        <end position="250"/>
    </location>
</feature>
<keyword evidence="3" id="KW-0813">Transport</keyword>
<keyword evidence="4 9" id="KW-0812">Transmembrane</keyword>
<keyword evidence="6 9" id="KW-1133">Transmembrane helix</keyword>
<keyword evidence="7 9" id="KW-0496">Mitochondrion</keyword>
<dbReference type="GO" id="GO:0005743">
    <property type="term" value="C:mitochondrial inner membrane"/>
    <property type="evidence" value="ECO:0007669"/>
    <property type="project" value="TreeGrafter"/>
</dbReference>
<evidence type="ECO:0000256" key="3">
    <source>
        <dbReference type="ARBA" id="ARBA00022448"/>
    </source>
</evidence>
<gene>
    <name evidence="10" type="ORF">LSH36_356g02000</name>
</gene>
<keyword evidence="8 9" id="KW-0472">Membrane</keyword>
<evidence type="ECO:0000256" key="1">
    <source>
        <dbReference type="ARBA" id="ARBA00004225"/>
    </source>
</evidence>
<proteinExistence type="inferred from homology"/>
<evidence type="ECO:0000313" key="11">
    <source>
        <dbReference type="Proteomes" id="UP001208570"/>
    </source>
</evidence>
<dbReference type="PANTHER" id="PTHR11153">
    <property type="entry name" value="SIDEROFLEXIN"/>
    <property type="match status" value="1"/>
</dbReference>
<reference evidence="10" key="1">
    <citation type="journal article" date="2023" name="Mol. Biol. Evol.">
        <title>Third-Generation Sequencing Reveals the Adaptive Role of the Epigenome in Three Deep-Sea Polychaetes.</title>
        <authorList>
            <person name="Perez M."/>
            <person name="Aroh O."/>
            <person name="Sun Y."/>
            <person name="Lan Y."/>
            <person name="Juniper S.K."/>
            <person name="Young C.R."/>
            <person name="Angers B."/>
            <person name="Qian P.Y."/>
        </authorList>
    </citation>
    <scope>NUCLEOTIDE SEQUENCE</scope>
    <source>
        <strain evidence="10">P08H-3</strain>
    </source>
</reference>
<accession>A0AAD9MZX7</accession>
<evidence type="ECO:0000256" key="5">
    <source>
        <dbReference type="ARBA" id="ARBA00022970"/>
    </source>
</evidence>
<evidence type="ECO:0000256" key="6">
    <source>
        <dbReference type="ARBA" id="ARBA00022989"/>
    </source>
</evidence>
<dbReference type="NCBIfam" id="TIGR00798">
    <property type="entry name" value="mtc"/>
    <property type="match status" value="1"/>
</dbReference>
<evidence type="ECO:0000313" key="10">
    <source>
        <dbReference type="EMBL" id="KAK2151630.1"/>
    </source>
</evidence>
<comment type="similarity">
    <text evidence="2 9">Belongs to the sideroflexin family.</text>
</comment>
<sequence>MAETKRTNDRIDVDSPRWQQDTFLGRLKYFASISDFRTAFVSDKQLSDAKELLEKYKSGREPVGTTDDQVYHAQKLYRSAIHPDTGDLQNVIGRMSFQVPGGMIITVAMLHFYRTNTGVIVTQWLNQSFNVLVNYTNRNAGSSLSYKQIALAYTSATASALVTALGLKSYLASRASPLFQRFVPFLAVSAANIVNIPLTRQDELLNGVTLVDENNNPITKSRYAAAKGISQVVSSRTFMAAPGMLILPIIMEKLEKQRWFRINRWFHLPFQAVMIGTFLSLTVPVGCALFPQKSSITMSRLNKVEPDRYEEVIKHYGESKIPRAALLQQRTMMSAAHK</sequence>
<comment type="caution">
    <text evidence="9">Lacks conserved residue(s) required for the propagation of feature annotation.</text>
</comment>
<dbReference type="EMBL" id="JAODUP010000356">
    <property type="protein sequence ID" value="KAK2151630.1"/>
    <property type="molecule type" value="Genomic_DNA"/>
</dbReference>
<dbReference type="GO" id="GO:0140300">
    <property type="term" value="P:serine import into mitochondrion"/>
    <property type="evidence" value="ECO:0007669"/>
    <property type="project" value="TreeGrafter"/>
</dbReference>
<evidence type="ECO:0000256" key="4">
    <source>
        <dbReference type="ARBA" id="ARBA00022692"/>
    </source>
</evidence>